<evidence type="ECO:0000313" key="15">
    <source>
        <dbReference type="EMBL" id="ACT59149.1"/>
    </source>
</evidence>
<evidence type="ECO:0000256" key="3">
    <source>
        <dbReference type="ARBA" id="ARBA00022448"/>
    </source>
</evidence>
<evidence type="ECO:0000256" key="11">
    <source>
        <dbReference type="SAM" id="Phobius"/>
    </source>
</evidence>
<dbReference type="KEGG" id="hba:Hbal_1460"/>
<accession>C6XJ54</accession>
<keyword evidence="16" id="KW-1185">Reference proteome</keyword>
<evidence type="ECO:0000256" key="6">
    <source>
        <dbReference type="ARBA" id="ARBA00022692"/>
    </source>
</evidence>
<dbReference type="Pfam" id="PF21687">
    <property type="entry name" value="T2SSK_1st"/>
    <property type="match status" value="1"/>
</dbReference>
<dbReference type="GO" id="GO:0009306">
    <property type="term" value="P:protein secretion"/>
    <property type="evidence" value="ECO:0007669"/>
    <property type="project" value="InterPro"/>
</dbReference>
<dbReference type="InterPro" id="IPR045584">
    <property type="entry name" value="Pilin-like"/>
</dbReference>
<evidence type="ECO:0000259" key="12">
    <source>
        <dbReference type="Pfam" id="PF03934"/>
    </source>
</evidence>
<dbReference type="Pfam" id="PF14341">
    <property type="entry name" value="PilX_N"/>
    <property type="match status" value="1"/>
</dbReference>
<feature type="transmembrane region" description="Helical" evidence="11">
    <location>
        <begin position="20"/>
        <end position="40"/>
    </location>
</feature>
<evidence type="ECO:0000259" key="14">
    <source>
        <dbReference type="Pfam" id="PF21687"/>
    </source>
</evidence>
<feature type="domain" description="Type 4 fimbrial biogenesis protein PilX N-terminal" evidence="13">
    <location>
        <begin position="18"/>
        <end position="63"/>
    </location>
</feature>
<evidence type="ECO:0000313" key="16">
    <source>
        <dbReference type="Proteomes" id="UP000002745"/>
    </source>
</evidence>
<evidence type="ECO:0000256" key="2">
    <source>
        <dbReference type="ARBA" id="ARBA00007246"/>
    </source>
</evidence>
<dbReference type="NCBIfam" id="NF037980">
    <property type="entry name" value="T2SS_GspK"/>
    <property type="match status" value="1"/>
</dbReference>
<dbReference type="EMBL" id="CP001678">
    <property type="protein sequence ID" value="ACT59149.1"/>
    <property type="molecule type" value="Genomic_DNA"/>
</dbReference>
<dbReference type="InterPro" id="IPR049031">
    <property type="entry name" value="T2SSK_SAM-like_1st"/>
</dbReference>
<evidence type="ECO:0000256" key="1">
    <source>
        <dbReference type="ARBA" id="ARBA00004533"/>
    </source>
</evidence>
<organism evidence="15 16">
    <name type="scientific">Hirschia baltica (strain ATCC 49814 / DSM 5838 / IFAM 1418)</name>
    <dbReference type="NCBI Taxonomy" id="582402"/>
    <lineage>
        <taxon>Bacteria</taxon>
        <taxon>Pseudomonadati</taxon>
        <taxon>Pseudomonadota</taxon>
        <taxon>Alphaproteobacteria</taxon>
        <taxon>Hyphomonadales</taxon>
        <taxon>Hyphomonadaceae</taxon>
        <taxon>Hirschia</taxon>
    </lineage>
</organism>
<feature type="domain" description="T2SS protein K second SAM-like" evidence="12">
    <location>
        <begin position="234"/>
        <end position="285"/>
    </location>
</feature>
<dbReference type="InterPro" id="IPR025746">
    <property type="entry name" value="PilX_N_dom"/>
</dbReference>
<evidence type="ECO:0000256" key="7">
    <source>
        <dbReference type="ARBA" id="ARBA00022927"/>
    </source>
</evidence>
<dbReference type="PANTHER" id="PTHR38831:SF1">
    <property type="entry name" value="TYPE II SECRETION SYSTEM PROTEIN K-RELATED"/>
    <property type="match status" value="1"/>
</dbReference>
<keyword evidence="9 10" id="KW-0472">Membrane</keyword>
<dbReference type="SUPFAM" id="SSF158544">
    <property type="entry name" value="GspK insert domain-like"/>
    <property type="match status" value="2"/>
</dbReference>
<dbReference type="InterPro" id="IPR038072">
    <property type="entry name" value="GspK_central_sf"/>
</dbReference>
<name>C6XJ54_HIRBI</name>
<comment type="similarity">
    <text evidence="2 10">Belongs to the GSP K family.</text>
</comment>
<comment type="subcellular location">
    <subcellularLocation>
        <location evidence="1 10">Cell inner membrane</location>
    </subcellularLocation>
</comment>
<dbReference type="InterPro" id="IPR049179">
    <property type="entry name" value="T2SSK_SAM-like_2nd"/>
</dbReference>
<keyword evidence="6 11" id="KW-0812">Transmembrane</keyword>
<dbReference type="PIRSF" id="PIRSF002786">
    <property type="entry name" value="XcpX"/>
    <property type="match status" value="1"/>
</dbReference>
<dbReference type="eggNOG" id="COG3156">
    <property type="taxonomic scope" value="Bacteria"/>
</dbReference>
<feature type="domain" description="T2SS protein K first SAM-like" evidence="14">
    <location>
        <begin position="118"/>
        <end position="227"/>
    </location>
</feature>
<sequence length="341" mass="37635">MLKKCIQNTIKDVHLDQSGAALITALLIVSVMSITALAVIENLRFSMKLTSNLSQREQARLYALGAEQLAMSTIEAARKVNSGQDNARYPELDGWTQKPLFFPIDGGTIKGQVKDGANCFNLNALVKTEDNETLIADEVSIEKFANLLEYTGISNAESIALANSVVDWIDTDSTPRYGGAEDADYAISAIPYRTGSTLLADVSELKVIKGFEPDMVEKLRPWLCVRPSLNLTKLNVNTLTIQDLPLILGYLGKQFDEVAVNNILAERPVSGFSSLDEFFSLSVFGEDAMPIEQRQYYALASDFFELNAQISYYQTMISLHSILQISQGGDITVISRRYGSF</sequence>
<keyword evidence="4 10" id="KW-1003">Cell membrane</keyword>
<dbReference type="AlphaFoldDB" id="C6XJ54"/>
<keyword evidence="5 10" id="KW-0997">Cell inner membrane</keyword>
<gene>
    <name evidence="15" type="ordered locus">Hbal_1460</name>
</gene>
<dbReference type="STRING" id="582402.Hbal_1460"/>
<evidence type="ECO:0000256" key="9">
    <source>
        <dbReference type="ARBA" id="ARBA00023136"/>
    </source>
</evidence>
<dbReference type="Gene3D" id="3.30.1300.30">
    <property type="entry name" value="GSPII I/J protein-like"/>
    <property type="match status" value="1"/>
</dbReference>
<dbReference type="Gene3D" id="1.10.40.60">
    <property type="entry name" value="EpsJ-like"/>
    <property type="match status" value="2"/>
</dbReference>
<keyword evidence="3 10" id="KW-0813">Transport</keyword>
<dbReference type="Proteomes" id="UP000002745">
    <property type="component" value="Chromosome"/>
</dbReference>
<dbReference type="SUPFAM" id="SSF54523">
    <property type="entry name" value="Pili subunits"/>
    <property type="match status" value="1"/>
</dbReference>
<dbReference type="RefSeq" id="WP_015827299.1">
    <property type="nucleotide sequence ID" value="NC_012982.1"/>
</dbReference>
<evidence type="ECO:0000256" key="8">
    <source>
        <dbReference type="ARBA" id="ARBA00022989"/>
    </source>
</evidence>
<reference evidence="16" key="1">
    <citation type="journal article" date="2011" name="J. Bacteriol.">
        <title>Genome sequences of eight morphologically diverse alphaproteobacteria.</title>
        <authorList>
            <consortium name="US DOE Joint Genome Institute"/>
            <person name="Brown P.J."/>
            <person name="Kysela D.T."/>
            <person name="Buechlein A."/>
            <person name="Hemmerich C."/>
            <person name="Brun Y.V."/>
        </authorList>
    </citation>
    <scope>NUCLEOTIDE SEQUENCE [LARGE SCALE GENOMIC DNA]</scope>
    <source>
        <strain evidence="16">ATCC 49814 / DSM 5838 / IFAM 1418</strain>
    </source>
</reference>
<dbReference type="Pfam" id="PF03934">
    <property type="entry name" value="T2SSK"/>
    <property type="match status" value="1"/>
</dbReference>
<dbReference type="InterPro" id="IPR005628">
    <property type="entry name" value="GspK"/>
</dbReference>
<evidence type="ECO:0000256" key="4">
    <source>
        <dbReference type="ARBA" id="ARBA00022475"/>
    </source>
</evidence>
<evidence type="ECO:0000256" key="10">
    <source>
        <dbReference type="PIRNR" id="PIRNR002786"/>
    </source>
</evidence>
<evidence type="ECO:0000259" key="13">
    <source>
        <dbReference type="Pfam" id="PF14341"/>
    </source>
</evidence>
<dbReference type="HOGENOM" id="CLU_057294_0_0_5"/>
<dbReference type="GO" id="GO:0005886">
    <property type="term" value="C:plasma membrane"/>
    <property type="evidence" value="ECO:0007669"/>
    <property type="project" value="UniProtKB-SubCell"/>
</dbReference>
<keyword evidence="8 11" id="KW-1133">Transmembrane helix</keyword>
<evidence type="ECO:0000256" key="5">
    <source>
        <dbReference type="ARBA" id="ARBA00022519"/>
    </source>
</evidence>
<dbReference type="OrthoDB" id="9788973at2"/>
<keyword evidence="7" id="KW-0653">Protein transport</keyword>
<proteinExistence type="inferred from homology"/>
<protein>
    <recommendedName>
        <fullName evidence="10">Type II secretion system protein K</fullName>
    </recommendedName>
</protein>
<dbReference type="PANTHER" id="PTHR38831">
    <property type="entry name" value="TYPE II SECRETION SYSTEM PROTEIN K"/>
    <property type="match status" value="1"/>
</dbReference>